<comment type="caution">
    <text evidence="1">The sequence shown here is derived from an EMBL/GenBank/DDBJ whole genome shotgun (WGS) entry which is preliminary data.</text>
</comment>
<evidence type="ECO:0000313" key="2">
    <source>
        <dbReference type="Proteomes" id="UP001189429"/>
    </source>
</evidence>
<accession>A0ABN9TQS5</accession>
<keyword evidence="2" id="KW-1185">Reference proteome</keyword>
<gene>
    <name evidence="1" type="ORF">PCOR1329_LOCUS41257</name>
</gene>
<protein>
    <submittedName>
        <fullName evidence="1">Uncharacterized protein</fullName>
    </submittedName>
</protein>
<name>A0ABN9TQS5_9DINO</name>
<dbReference type="Proteomes" id="UP001189429">
    <property type="component" value="Unassembled WGS sequence"/>
</dbReference>
<dbReference type="EMBL" id="CAUYUJ010014963">
    <property type="protein sequence ID" value="CAK0848277.1"/>
    <property type="molecule type" value="Genomic_DNA"/>
</dbReference>
<proteinExistence type="predicted"/>
<sequence length="120" mass="12967">MLPACSCSYRARVDAACRFMLVHCASVFARHWWLAAGACVPSCSASRRLSCLWAVASVEAERRGMPPTLPLLGACRWRRPGSFCPSPCLSTADPASFQRLPLATPWFLLPVPVFLSVGGG</sequence>
<organism evidence="1 2">
    <name type="scientific">Prorocentrum cordatum</name>
    <dbReference type="NCBI Taxonomy" id="2364126"/>
    <lineage>
        <taxon>Eukaryota</taxon>
        <taxon>Sar</taxon>
        <taxon>Alveolata</taxon>
        <taxon>Dinophyceae</taxon>
        <taxon>Prorocentrales</taxon>
        <taxon>Prorocentraceae</taxon>
        <taxon>Prorocentrum</taxon>
    </lineage>
</organism>
<evidence type="ECO:0000313" key="1">
    <source>
        <dbReference type="EMBL" id="CAK0848277.1"/>
    </source>
</evidence>
<reference evidence="1" key="1">
    <citation type="submission" date="2023-10" db="EMBL/GenBank/DDBJ databases">
        <authorList>
            <person name="Chen Y."/>
            <person name="Shah S."/>
            <person name="Dougan E. K."/>
            <person name="Thang M."/>
            <person name="Chan C."/>
        </authorList>
    </citation>
    <scope>NUCLEOTIDE SEQUENCE [LARGE SCALE GENOMIC DNA]</scope>
</reference>